<dbReference type="RefSeq" id="XP_032802893.1">
    <property type="nucleotide sequence ID" value="XM_032947002.1"/>
</dbReference>
<feature type="domain" description="BTB" evidence="4">
    <location>
        <begin position="68"/>
        <end position="135"/>
    </location>
</feature>
<name>A0AAJ7WM58_PETMA</name>
<dbReference type="InterPro" id="IPR015915">
    <property type="entry name" value="Kelch-typ_b-propeller"/>
</dbReference>
<dbReference type="InterPro" id="IPR011705">
    <property type="entry name" value="BACK"/>
</dbReference>
<dbReference type="Pfam" id="PF07707">
    <property type="entry name" value="BACK"/>
    <property type="match status" value="1"/>
</dbReference>
<feature type="region of interest" description="Disordered" evidence="3">
    <location>
        <begin position="644"/>
        <end position="688"/>
    </location>
</feature>
<dbReference type="RefSeq" id="XP_032802895.1">
    <property type="nucleotide sequence ID" value="XM_032947004.1"/>
</dbReference>
<evidence type="ECO:0000259" key="4">
    <source>
        <dbReference type="PROSITE" id="PS50097"/>
    </source>
</evidence>
<dbReference type="SMART" id="SM00875">
    <property type="entry name" value="BACK"/>
    <property type="match status" value="1"/>
</dbReference>
<sequence>MNVGGRPSSQDGEGASWLSQQQQRRQQQQQQQRCVLEKFRTRTAYRCADHSKLLLVGLSELRRNNSLYDITLRAEGRKICAHRVVLAASCDYFRGMFARGLREAQQDEVEIHGVTYVALERLVAYIYTAELEVSQDNVQDILSAAVLLQMSAAIDCCCDFLVSRVEAESVPELYMLAEAYGLTDLADKLDAHLLSTFPAFCQTEAYRRLRVDKVQFLLSSDSLKVAAETDVYEAALLYHRGKTSGSKEEQEEDLKLLSNPPKVLECVRYELLSPRTVQDLYGRLNPCPLKEILADAMAYHANVMLQPVLQTARTRLRSKRHCVVGFGGMFSSDDNDLSDESHFLNPSTGRWEVLTRGGGGSGVGGGAPPRMSNQGIAVVNNFLFLVGGDNNSHGFRAVADCWRYDPRHNKWTVIAPLQRAHADHCVCAVGLYIYAIGGRDYVEELHSVERYSLETNTWDAAAPLPKEMYAHAGTACGGKVYVACGIRADTYLSTVYCYEPAGDAWRELPPAPVERAWHCAAALANQVYLIGGSNRLHGYRRDVLQVNVLQTDTEQWTSVAHLPAGHGEPGIAVVPASDGSAMEGEIYIVGGRSHDRHARTSCVHVYDAATNSWSSGPKLEDEISGMACAALTLPVAVLARPYLRGPRRPTGPPGRGAAARHGRPFHPAHWEQRHRWSDSDSELSAAED</sequence>
<dbReference type="Pfam" id="PF24681">
    <property type="entry name" value="Kelch_KLHDC2_KLHL20_DRC7"/>
    <property type="match status" value="1"/>
</dbReference>
<accession>A0AAJ7WM58</accession>
<dbReference type="PIRSF" id="PIRSF037037">
    <property type="entry name" value="Kelch-like_protein_gigaxonin"/>
    <property type="match status" value="1"/>
</dbReference>
<dbReference type="GO" id="GO:0005829">
    <property type="term" value="C:cytosol"/>
    <property type="evidence" value="ECO:0007669"/>
    <property type="project" value="TreeGrafter"/>
</dbReference>
<evidence type="ECO:0000313" key="9">
    <source>
        <dbReference type="RefSeq" id="XP_032802895.1"/>
    </source>
</evidence>
<dbReference type="PANTHER" id="PTHR45632">
    <property type="entry name" value="LD33804P"/>
    <property type="match status" value="1"/>
</dbReference>
<dbReference type="RefSeq" id="XP_032802892.1">
    <property type="nucleotide sequence ID" value="XM_032947001.1"/>
</dbReference>
<keyword evidence="2" id="KW-0677">Repeat</keyword>
<dbReference type="Gene3D" id="1.25.40.420">
    <property type="match status" value="1"/>
</dbReference>
<gene>
    <name evidence="6 7 8 9" type="primary">KLHL22</name>
</gene>
<feature type="compositionally biased region" description="Basic and acidic residues" evidence="3">
    <location>
        <begin position="668"/>
        <end position="678"/>
    </location>
</feature>
<dbReference type="InterPro" id="IPR011333">
    <property type="entry name" value="SKP1/BTB/POZ_sf"/>
</dbReference>
<evidence type="ECO:0000313" key="7">
    <source>
        <dbReference type="RefSeq" id="XP_032802893.1"/>
    </source>
</evidence>
<protein>
    <submittedName>
        <fullName evidence="6 7">Kelch-like protein 22</fullName>
    </submittedName>
</protein>
<dbReference type="GO" id="GO:0043161">
    <property type="term" value="P:proteasome-mediated ubiquitin-dependent protein catabolic process"/>
    <property type="evidence" value="ECO:0007669"/>
    <property type="project" value="TreeGrafter"/>
</dbReference>
<dbReference type="Pfam" id="PF01344">
    <property type="entry name" value="Kelch_1"/>
    <property type="match status" value="1"/>
</dbReference>
<feature type="region of interest" description="Disordered" evidence="3">
    <location>
        <begin position="1"/>
        <end position="22"/>
    </location>
</feature>
<proteinExistence type="predicted"/>
<evidence type="ECO:0000313" key="8">
    <source>
        <dbReference type="RefSeq" id="XP_032802894.1"/>
    </source>
</evidence>
<dbReference type="SUPFAM" id="SSF117281">
    <property type="entry name" value="Kelch motif"/>
    <property type="match status" value="1"/>
</dbReference>
<dbReference type="InterPro" id="IPR000210">
    <property type="entry name" value="BTB/POZ_dom"/>
</dbReference>
<dbReference type="GO" id="GO:0005634">
    <property type="term" value="C:nucleus"/>
    <property type="evidence" value="ECO:0007669"/>
    <property type="project" value="TreeGrafter"/>
</dbReference>
<dbReference type="SMART" id="SM00225">
    <property type="entry name" value="BTB"/>
    <property type="match status" value="1"/>
</dbReference>
<dbReference type="Gene3D" id="2.120.10.80">
    <property type="entry name" value="Kelch-type beta propeller"/>
    <property type="match status" value="1"/>
</dbReference>
<dbReference type="GO" id="GO:0006513">
    <property type="term" value="P:protein monoubiquitination"/>
    <property type="evidence" value="ECO:0007669"/>
    <property type="project" value="TreeGrafter"/>
</dbReference>
<dbReference type="Gene3D" id="3.30.710.10">
    <property type="entry name" value="Potassium Channel Kv1.1, Chain A"/>
    <property type="match status" value="1"/>
</dbReference>
<keyword evidence="1" id="KW-0880">Kelch repeat</keyword>
<organism evidence="5 8">
    <name type="scientific">Petromyzon marinus</name>
    <name type="common">Sea lamprey</name>
    <dbReference type="NCBI Taxonomy" id="7757"/>
    <lineage>
        <taxon>Eukaryota</taxon>
        <taxon>Metazoa</taxon>
        <taxon>Chordata</taxon>
        <taxon>Craniata</taxon>
        <taxon>Vertebrata</taxon>
        <taxon>Cyclostomata</taxon>
        <taxon>Hyperoartia</taxon>
        <taxon>Petromyzontiformes</taxon>
        <taxon>Petromyzontidae</taxon>
        <taxon>Petromyzon</taxon>
    </lineage>
</organism>
<evidence type="ECO:0000313" key="5">
    <source>
        <dbReference type="Proteomes" id="UP001318040"/>
    </source>
</evidence>
<dbReference type="GO" id="GO:0031463">
    <property type="term" value="C:Cul3-RING ubiquitin ligase complex"/>
    <property type="evidence" value="ECO:0007669"/>
    <property type="project" value="TreeGrafter"/>
</dbReference>
<evidence type="ECO:0000256" key="2">
    <source>
        <dbReference type="ARBA" id="ARBA00022737"/>
    </source>
</evidence>
<dbReference type="RefSeq" id="XP_032802894.1">
    <property type="nucleotide sequence ID" value="XM_032947003.1"/>
</dbReference>
<dbReference type="SMART" id="SM00612">
    <property type="entry name" value="Kelch"/>
    <property type="match status" value="5"/>
</dbReference>
<keyword evidence="5" id="KW-1185">Reference proteome</keyword>
<evidence type="ECO:0000313" key="6">
    <source>
        <dbReference type="RefSeq" id="XP_032802892.1"/>
    </source>
</evidence>
<dbReference type="AlphaFoldDB" id="A0AAJ7WM58"/>
<dbReference type="PANTHER" id="PTHR45632:SF5">
    <property type="entry name" value="KELCH-LIKE PROTEIN 22"/>
    <property type="match status" value="1"/>
</dbReference>
<dbReference type="InterPro" id="IPR006652">
    <property type="entry name" value="Kelch_1"/>
</dbReference>
<dbReference type="Proteomes" id="UP001318040">
    <property type="component" value="Chromosome 5"/>
</dbReference>
<feature type="compositionally biased region" description="Acidic residues" evidence="3">
    <location>
        <begin position="679"/>
        <end position="688"/>
    </location>
</feature>
<evidence type="ECO:0000256" key="1">
    <source>
        <dbReference type="ARBA" id="ARBA00022441"/>
    </source>
</evidence>
<reference evidence="6 7" key="1">
    <citation type="submission" date="2025-04" db="UniProtKB">
        <authorList>
            <consortium name="RefSeq"/>
        </authorList>
    </citation>
    <scope>IDENTIFICATION</scope>
    <source>
        <tissue evidence="6 7">Sperm</tissue>
    </source>
</reference>
<evidence type="ECO:0000256" key="3">
    <source>
        <dbReference type="SAM" id="MobiDB-lite"/>
    </source>
</evidence>
<dbReference type="InterPro" id="IPR017096">
    <property type="entry name" value="BTB-kelch_protein"/>
</dbReference>
<dbReference type="GO" id="GO:1904263">
    <property type="term" value="P:positive regulation of TORC1 signaling"/>
    <property type="evidence" value="ECO:0007669"/>
    <property type="project" value="TreeGrafter"/>
</dbReference>
<dbReference type="KEGG" id="pmrn:116939082"/>
<dbReference type="SUPFAM" id="SSF54695">
    <property type="entry name" value="POZ domain"/>
    <property type="match status" value="1"/>
</dbReference>
<dbReference type="Pfam" id="PF00651">
    <property type="entry name" value="BTB"/>
    <property type="match status" value="1"/>
</dbReference>
<dbReference type="GO" id="GO:0072686">
    <property type="term" value="C:mitotic spindle"/>
    <property type="evidence" value="ECO:0007669"/>
    <property type="project" value="TreeGrafter"/>
</dbReference>
<dbReference type="GO" id="GO:0005827">
    <property type="term" value="C:polar microtubule"/>
    <property type="evidence" value="ECO:0007669"/>
    <property type="project" value="TreeGrafter"/>
</dbReference>
<dbReference type="PROSITE" id="PS50097">
    <property type="entry name" value="BTB"/>
    <property type="match status" value="1"/>
</dbReference>